<gene>
    <name evidence="2" type="ORF">TWF730_010576</name>
</gene>
<protein>
    <recommendedName>
        <fullName evidence="4">Extracellular membrane protein CFEM domain-containing protein</fullName>
    </recommendedName>
</protein>
<evidence type="ECO:0000313" key="2">
    <source>
        <dbReference type="EMBL" id="KAK6346245.1"/>
    </source>
</evidence>
<evidence type="ECO:0008006" key="4">
    <source>
        <dbReference type="Google" id="ProtNLM"/>
    </source>
</evidence>
<name>A0AAV9UR66_9PEZI</name>
<keyword evidence="3" id="KW-1185">Reference proteome</keyword>
<dbReference type="Proteomes" id="UP001373714">
    <property type="component" value="Unassembled WGS sequence"/>
</dbReference>
<organism evidence="2 3">
    <name type="scientific">Orbilia blumenaviensis</name>
    <dbReference type="NCBI Taxonomy" id="1796055"/>
    <lineage>
        <taxon>Eukaryota</taxon>
        <taxon>Fungi</taxon>
        <taxon>Dikarya</taxon>
        <taxon>Ascomycota</taxon>
        <taxon>Pezizomycotina</taxon>
        <taxon>Orbiliomycetes</taxon>
        <taxon>Orbiliales</taxon>
        <taxon>Orbiliaceae</taxon>
        <taxon>Orbilia</taxon>
    </lineage>
</organism>
<reference evidence="2 3" key="1">
    <citation type="submission" date="2019-10" db="EMBL/GenBank/DDBJ databases">
        <authorList>
            <person name="Palmer J.M."/>
        </authorList>
    </citation>
    <scope>NUCLEOTIDE SEQUENCE [LARGE SCALE GENOMIC DNA]</scope>
    <source>
        <strain evidence="2 3">TWF730</strain>
    </source>
</reference>
<accession>A0AAV9UR66</accession>
<evidence type="ECO:0000313" key="3">
    <source>
        <dbReference type="Proteomes" id="UP001373714"/>
    </source>
</evidence>
<sequence>MKNLILKLFSSLVILSNPSVTVTAAAAPRLDPIVSAMLYGINPCIQRCVDSTLPMACDRGSRERVISCMCDPKVWDIIRPNVIRCALRKEACDPKDVEKADDKAVESCKQLGYM</sequence>
<proteinExistence type="predicted"/>
<dbReference type="AlphaFoldDB" id="A0AAV9UR66"/>
<comment type="caution">
    <text evidence="2">The sequence shown here is derived from an EMBL/GenBank/DDBJ whole genome shotgun (WGS) entry which is preliminary data.</text>
</comment>
<evidence type="ECO:0000256" key="1">
    <source>
        <dbReference type="SAM" id="SignalP"/>
    </source>
</evidence>
<keyword evidence="1" id="KW-0732">Signal</keyword>
<dbReference type="EMBL" id="JAVHNS010000008">
    <property type="protein sequence ID" value="KAK6346245.1"/>
    <property type="molecule type" value="Genomic_DNA"/>
</dbReference>
<feature type="chain" id="PRO_5043586620" description="Extracellular membrane protein CFEM domain-containing protein" evidence="1">
    <location>
        <begin position="25"/>
        <end position="114"/>
    </location>
</feature>
<feature type="signal peptide" evidence="1">
    <location>
        <begin position="1"/>
        <end position="24"/>
    </location>
</feature>